<organism evidence="1 2">
    <name type="scientific">Collimonas arenae</name>
    <dbReference type="NCBI Taxonomy" id="279058"/>
    <lineage>
        <taxon>Bacteria</taxon>
        <taxon>Pseudomonadati</taxon>
        <taxon>Pseudomonadota</taxon>
        <taxon>Betaproteobacteria</taxon>
        <taxon>Burkholderiales</taxon>
        <taxon>Oxalobacteraceae</taxon>
        <taxon>Collimonas</taxon>
    </lineage>
</organism>
<dbReference type="SUPFAM" id="SSF46689">
    <property type="entry name" value="Homeodomain-like"/>
    <property type="match status" value="1"/>
</dbReference>
<dbReference type="Proteomes" id="UP000030302">
    <property type="component" value="Chromosome"/>
</dbReference>
<reference evidence="2" key="1">
    <citation type="journal article" date="2014" name="Soil Biol. Biochem.">
        <title>Structure and function of bacterial communities in ageing soils: Insights from the Mendocino ecological staircase.</title>
        <authorList>
            <person name="Uroz S."/>
            <person name="Tech J.J."/>
            <person name="Sawaya N.A."/>
            <person name="Frey-Klett P."/>
            <person name="Leveau J.H.J."/>
        </authorList>
    </citation>
    <scope>NUCLEOTIDE SEQUENCE [LARGE SCALE GENOMIC DNA]</scope>
    <source>
        <strain evidence="2">Cal35</strain>
    </source>
</reference>
<keyword evidence="2" id="KW-1185">Reference proteome</keyword>
<gene>
    <name evidence="1" type="ORF">LT85_0362</name>
</gene>
<dbReference type="KEGG" id="care:LT85_0362"/>
<evidence type="ECO:0000313" key="2">
    <source>
        <dbReference type="Proteomes" id="UP000030302"/>
    </source>
</evidence>
<evidence type="ECO:0000313" key="1">
    <source>
        <dbReference type="EMBL" id="AIY39522.1"/>
    </source>
</evidence>
<sequence>MKISRSTYTVEFKELPVMRVKAGESIPATAKELGLNDQTLRN</sequence>
<protein>
    <recommendedName>
        <fullName evidence="3">Transposase</fullName>
    </recommendedName>
</protein>
<name>A0A0A1F9I6_9BURK</name>
<dbReference type="HOGENOM" id="CLU_217132_0_0_4"/>
<dbReference type="EMBL" id="CP009962">
    <property type="protein sequence ID" value="AIY39522.1"/>
    <property type="molecule type" value="Genomic_DNA"/>
</dbReference>
<dbReference type="STRING" id="279058.LT85_0362"/>
<dbReference type="AlphaFoldDB" id="A0A0A1F9I6"/>
<accession>A0A0A1F9I6</accession>
<evidence type="ECO:0008006" key="3">
    <source>
        <dbReference type="Google" id="ProtNLM"/>
    </source>
</evidence>
<dbReference type="InterPro" id="IPR009057">
    <property type="entry name" value="Homeodomain-like_sf"/>
</dbReference>
<proteinExistence type="predicted"/>